<keyword evidence="1" id="KW-1133">Transmembrane helix</keyword>
<evidence type="ECO:0000313" key="3">
    <source>
        <dbReference type="Proteomes" id="UP001595884"/>
    </source>
</evidence>
<evidence type="ECO:0000313" key="2">
    <source>
        <dbReference type="EMBL" id="MFC4716511.1"/>
    </source>
</evidence>
<evidence type="ECO:0000256" key="1">
    <source>
        <dbReference type="SAM" id="Phobius"/>
    </source>
</evidence>
<proteinExistence type="predicted"/>
<comment type="caution">
    <text evidence="2">The sequence shown here is derived from an EMBL/GenBank/DDBJ whole genome shotgun (WGS) entry which is preliminary data.</text>
</comment>
<keyword evidence="3" id="KW-1185">Reference proteome</keyword>
<protein>
    <submittedName>
        <fullName evidence="2">Uncharacterized protein</fullName>
    </submittedName>
</protein>
<keyword evidence="1" id="KW-0472">Membrane</keyword>
<keyword evidence="1" id="KW-0812">Transmembrane</keyword>
<sequence length="84" mass="9428">MKNYIRPVLTLLCVALAAVAYFAFSNIFVALIFAACGVMLWAFFGEKYDASVEITKKVDPRELKEYRRQHPGASITDAIRATQP</sequence>
<dbReference type="EMBL" id="JBHSHE010000042">
    <property type="protein sequence ID" value="MFC4716511.1"/>
    <property type="molecule type" value="Genomic_DNA"/>
</dbReference>
<feature type="transmembrane region" description="Helical" evidence="1">
    <location>
        <begin position="27"/>
        <end position="44"/>
    </location>
</feature>
<gene>
    <name evidence="2" type="ORF">ACFO7V_10210</name>
</gene>
<name>A0ABV9MKT3_9MICC</name>
<organism evidence="2 3">
    <name type="scientific">Glutamicibacter bergerei</name>
    <dbReference type="NCBI Taxonomy" id="256702"/>
    <lineage>
        <taxon>Bacteria</taxon>
        <taxon>Bacillati</taxon>
        <taxon>Actinomycetota</taxon>
        <taxon>Actinomycetes</taxon>
        <taxon>Micrococcales</taxon>
        <taxon>Micrococcaceae</taxon>
        <taxon>Glutamicibacter</taxon>
    </lineage>
</organism>
<dbReference type="RefSeq" id="WP_096254727.1">
    <property type="nucleotide sequence ID" value="NZ_BAAAVQ010000047.1"/>
</dbReference>
<dbReference type="Proteomes" id="UP001595884">
    <property type="component" value="Unassembled WGS sequence"/>
</dbReference>
<accession>A0ABV9MKT3</accession>
<reference evidence="3" key="1">
    <citation type="journal article" date="2019" name="Int. J. Syst. Evol. Microbiol.">
        <title>The Global Catalogue of Microorganisms (GCM) 10K type strain sequencing project: providing services to taxonomists for standard genome sequencing and annotation.</title>
        <authorList>
            <consortium name="The Broad Institute Genomics Platform"/>
            <consortium name="The Broad Institute Genome Sequencing Center for Infectious Disease"/>
            <person name="Wu L."/>
            <person name="Ma J."/>
        </authorList>
    </citation>
    <scope>NUCLEOTIDE SEQUENCE [LARGE SCALE GENOMIC DNA]</scope>
    <source>
        <strain evidence="3">CGMCC 1.12849</strain>
    </source>
</reference>